<dbReference type="InterPro" id="IPR043129">
    <property type="entry name" value="ATPase_NBD"/>
</dbReference>
<protein>
    <recommendedName>
        <fullName evidence="8">Xylulokinase</fullName>
    </recommendedName>
</protein>
<comment type="similarity">
    <text evidence="1">Belongs to the FGGY kinase family.</text>
</comment>
<dbReference type="InterPro" id="IPR050406">
    <property type="entry name" value="FGGY_Carb_Kinase"/>
</dbReference>
<evidence type="ECO:0000313" key="7">
    <source>
        <dbReference type="Proteomes" id="UP000886819"/>
    </source>
</evidence>
<evidence type="ECO:0000259" key="4">
    <source>
        <dbReference type="Pfam" id="PF00370"/>
    </source>
</evidence>
<accession>A0A9D1CJT9</accession>
<dbReference type="EMBL" id="DVFI01000124">
    <property type="protein sequence ID" value="HIQ63783.1"/>
    <property type="molecule type" value="Genomic_DNA"/>
</dbReference>
<dbReference type="PIRSF" id="PIRSF000538">
    <property type="entry name" value="GlpK"/>
    <property type="match status" value="1"/>
</dbReference>
<dbReference type="InterPro" id="IPR018485">
    <property type="entry name" value="FGGY_C"/>
</dbReference>
<dbReference type="CDD" id="cd07773">
    <property type="entry name" value="ASKHA_NBD_FGGY_FK"/>
    <property type="match status" value="1"/>
</dbReference>
<evidence type="ECO:0000256" key="3">
    <source>
        <dbReference type="ARBA" id="ARBA00022777"/>
    </source>
</evidence>
<dbReference type="Pfam" id="PF02782">
    <property type="entry name" value="FGGY_C"/>
    <property type="match status" value="1"/>
</dbReference>
<feature type="domain" description="Carbohydrate kinase FGGY N-terminal" evidence="4">
    <location>
        <begin position="14"/>
        <end position="252"/>
    </location>
</feature>
<evidence type="ECO:0000259" key="5">
    <source>
        <dbReference type="Pfam" id="PF02782"/>
    </source>
</evidence>
<keyword evidence="2" id="KW-0808">Transferase</keyword>
<name>A0A9D1CJT9_9FIRM</name>
<evidence type="ECO:0000313" key="6">
    <source>
        <dbReference type="EMBL" id="HIQ63783.1"/>
    </source>
</evidence>
<keyword evidence="3" id="KW-0418">Kinase</keyword>
<evidence type="ECO:0000256" key="2">
    <source>
        <dbReference type="ARBA" id="ARBA00022679"/>
    </source>
</evidence>
<organism evidence="6 7">
    <name type="scientific">Candidatus Avichristensenella intestinipullorum</name>
    <dbReference type="NCBI Taxonomy" id="2840693"/>
    <lineage>
        <taxon>Bacteria</taxon>
        <taxon>Bacillati</taxon>
        <taxon>Bacillota</taxon>
        <taxon>Clostridia</taxon>
        <taxon>Candidatus Avichristensenella</taxon>
    </lineage>
</organism>
<dbReference type="GO" id="GO:0016301">
    <property type="term" value="F:kinase activity"/>
    <property type="evidence" value="ECO:0007669"/>
    <property type="project" value="UniProtKB-KW"/>
</dbReference>
<dbReference type="Proteomes" id="UP000886819">
    <property type="component" value="Unassembled WGS sequence"/>
</dbReference>
<dbReference type="Pfam" id="PF00370">
    <property type="entry name" value="FGGY_N"/>
    <property type="match status" value="1"/>
</dbReference>
<dbReference type="InterPro" id="IPR018484">
    <property type="entry name" value="FGGY_N"/>
</dbReference>
<dbReference type="AlphaFoldDB" id="A0A9D1CJT9"/>
<dbReference type="Gene3D" id="3.30.420.40">
    <property type="match status" value="2"/>
</dbReference>
<reference evidence="6" key="1">
    <citation type="submission" date="2020-10" db="EMBL/GenBank/DDBJ databases">
        <authorList>
            <person name="Gilroy R."/>
        </authorList>
    </citation>
    <scope>NUCLEOTIDE SEQUENCE</scope>
    <source>
        <strain evidence="6">ChiHile30-977</strain>
    </source>
</reference>
<reference evidence="6" key="2">
    <citation type="journal article" date="2021" name="PeerJ">
        <title>Extensive microbial diversity within the chicken gut microbiome revealed by metagenomics and culture.</title>
        <authorList>
            <person name="Gilroy R."/>
            <person name="Ravi A."/>
            <person name="Getino M."/>
            <person name="Pursley I."/>
            <person name="Horton D.L."/>
            <person name="Alikhan N.F."/>
            <person name="Baker D."/>
            <person name="Gharbi K."/>
            <person name="Hall N."/>
            <person name="Watson M."/>
            <person name="Adriaenssens E.M."/>
            <person name="Foster-Nyarko E."/>
            <person name="Jarju S."/>
            <person name="Secka A."/>
            <person name="Antonio M."/>
            <person name="Oren A."/>
            <person name="Chaudhuri R.R."/>
            <person name="La Ragione R."/>
            <person name="Hildebrand F."/>
            <person name="Pallen M.J."/>
        </authorList>
    </citation>
    <scope>NUCLEOTIDE SEQUENCE</scope>
    <source>
        <strain evidence="6">ChiHile30-977</strain>
    </source>
</reference>
<dbReference type="PANTHER" id="PTHR43095">
    <property type="entry name" value="SUGAR KINASE"/>
    <property type="match status" value="1"/>
</dbReference>
<proteinExistence type="inferred from homology"/>
<feature type="domain" description="Carbohydrate kinase FGGY C-terminal" evidence="5">
    <location>
        <begin position="266"/>
        <end position="452"/>
    </location>
</feature>
<sequence>MPAVLSRGAPCLAALDVGTTSVKACLFSPSLRLLACHVEEYALDARGERVEAGAERYLEAARRGLGAVLKAAPGFRPAALGLTTQGETLVPVDAAGRPLRPCLVWLDGRAQAQAETLARELDGQRFYETTGLPQMDGALPLAKALWLAQNEPDVLARAHKLLLLEDYFLWKLTGRFATEPSLQTSTGWYDIRRDGYWPQALALAGLRADQLPELLACGQRAGGLTAEAARFLGLPQGLPVVAGAMDQTAAALAAGSDRPGAVTETTGTALVMTACTDAPVFPRQRRVTVYRHALPGQYLYLPIGKTAGMALRWFRDAFCPDLPAGSDGFAALDQEVAALPLGSEGVAFLPFLAGAPDQDACPGARGVFYGARLSTTRAHFARSVMESTACMIRDFLEDLRGLGCPVQDIRALGGGARSPVWLQIKADICGRVFRVPACTEAAAQGAALLAGWGSGLIPRGEKPADGEETAFLPDPSRAADGERAYALYRRLYDTLRPLFDRAPESAPGPDIPE</sequence>
<dbReference type="SUPFAM" id="SSF53067">
    <property type="entry name" value="Actin-like ATPase domain"/>
    <property type="match status" value="2"/>
</dbReference>
<dbReference type="GO" id="GO:0005975">
    <property type="term" value="P:carbohydrate metabolic process"/>
    <property type="evidence" value="ECO:0007669"/>
    <property type="project" value="InterPro"/>
</dbReference>
<comment type="caution">
    <text evidence="6">The sequence shown here is derived from an EMBL/GenBank/DDBJ whole genome shotgun (WGS) entry which is preliminary data.</text>
</comment>
<evidence type="ECO:0008006" key="8">
    <source>
        <dbReference type="Google" id="ProtNLM"/>
    </source>
</evidence>
<evidence type="ECO:0000256" key="1">
    <source>
        <dbReference type="ARBA" id="ARBA00009156"/>
    </source>
</evidence>
<dbReference type="PANTHER" id="PTHR43095:SF5">
    <property type="entry name" value="XYLULOSE KINASE"/>
    <property type="match status" value="1"/>
</dbReference>
<gene>
    <name evidence="6" type="ORF">IAA66_09415</name>
</gene>
<dbReference type="InterPro" id="IPR000577">
    <property type="entry name" value="Carb_kinase_FGGY"/>
</dbReference>